<dbReference type="RefSeq" id="WP_124845157.1">
    <property type="nucleotide sequence ID" value="NZ_RQZG01000012.1"/>
</dbReference>
<keyword evidence="2" id="KW-0378">Hydrolase</keyword>
<dbReference type="SUPFAM" id="SSF53590">
    <property type="entry name" value="Nucleoside hydrolase"/>
    <property type="match status" value="1"/>
</dbReference>
<reference evidence="2 3" key="1">
    <citation type="submission" date="2018-11" db="EMBL/GenBank/DDBJ databases">
        <title>Genomes From Bacteria Associated with the Canine Oral Cavity: a Test Case for Automated Genome-Based Taxonomic Assignment.</title>
        <authorList>
            <person name="Coil D.A."/>
            <person name="Jospin G."/>
            <person name="Darling A.E."/>
            <person name="Wallis C."/>
            <person name="Davis I.J."/>
            <person name="Harris S."/>
            <person name="Eisen J.A."/>
            <person name="Holcombe L.J."/>
            <person name="O'Flynn C."/>
        </authorList>
    </citation>
    <scope>NUCLEOTIDE SEQUENCE [LARGE SCALE GENOMIC DNA]</scope>
    <source>
        <strain evidence="2 3">OH887_COT-365</strain>
    </source>
</reference>
<organism evidence="2 3">
    <name type="scientific">Arachnia propionica</name>
    <dbReference type="NCBI Taxonomy" id="1750"/>
    <lineage>
        <taxon>Bacteria</taxon>
        <taxon>Bacillati</taxon>
        <taxon>Actinomycetota</taxon>
        <taxon>Actinomycetes</taxon>
        <taxon>Propionibacteriales</taxon>
        <taxon>Propionibacteriaceae</taxon>
        <taxon>Arachnia</taxon>
    </lineage>
</organism>
<dbReference type="InterPro" id="IPR001910">
    <property type="entry name" value="Inosine/uridine_hydrolase_dom"/>
</dbReference>
<name>A0A3P1T464_9ACTN</name>
<accession>A0A3P1T464</accession>
<evidence type="ECO:0000313" key="3">
    <source>
        <dbReference type="Proteomes" id="UP000280819"/>
    </source>
</evidence>
<dbReference type="InterPro" id="IPR036452">
    <property type="entry name" value="Ribo_hydro-like"/>
</dbReference>
<dbReference type="AlphaFoldDB" id="A0A3P1T464"/>
<dbReference type="OrthoDB" id="2530052at2"/>
<proteinExistence type="predicted"/>
<dbReference type="EMBL" id="RQZG01000012">
    <property type="protein sequence ID" value="RRD04302.1"/>
    <property type="molecule type" value="Genomic_DNA"/>
</dbReference>
<evidence type="ECO:0000259" key="1">
    <source>
        <dbReference type="Pfam" id="PF01156"/>
    </source>
</evidence>
<dbReference type="GO" id="GO:0016799">
    <property type="term" value="F:hydrolase activity, hydrolyzing N-glycosyl compounds"/>
    <property type="evidence" value="ECO:0007669"/>
    <property type="project" value="InterPro"/>
</dbReference>
<dbReference type="Proteomes" id="UP000280819">
    <property type="component" value="Unassembled WGS sequence"/>
</dbReference>
<dbReference type="Gene3D" id="3.90.245.10">
    <property type="entry name" value="Ribonucleoside hydrolase-like"/>
    <property type="match status" value="1"/>
</dbReference>
<protein>
    <submittedName>
        <fullName evidence="2">Nucleoside hydrolase</fullName>
    </submittedName>
</protein>
<evidence type="ECO:0000313" key="2">
    <source>
        <dbReference type="EMBL" id="RRD04302.1"/>
    </source>
</evidence>
<dbReference type="Pfam" id="PF01156">
    <property type="entry name" value="IU_nuc_hydro"/>
    <property type="match status" value="1"/>
</dbReference>
<feature type="domain" description="Inosine/uridine-preferring nucleoside hydrolase" evidence="1">
    <location>
        <begin position="38"/>
        <end position="272"/>
    </location>
</feature>
<comment type="caution">
    <text evidence="2">The sequence shown here is derived from an EMBL/GenBank/DDBJ whole genome shotgun (WGS) entry which is preliminary data.</text>
</comment>
<sequence length="345" mass="37856">MTRVPAPGVDHGIPASKRWRYGETPWRDVPPCPPAARVIVDNDFAGDPDDLYQLVHHLLSPSVEVVGVVASHLRDGDPMTDSSHTATDAELIALDLLARMGCESTELIWRGAEQALADCETPQDSPAARRIIAEALRDDPRPLYYAAGGGLTDLASAILIEPEVAERLTLVWVGGSEYAGLGDPPPGAMPIEYNLMIDVNSGRVCFDAQDLTIWQVPRDTYRQAIISESVLRIRLGQSGPLGAYMYREIKQLLDDCAAAGQPVTGGYDIGDNALVLLTALQTVYEADTSSSRWIVKPTPRIMESGDYRPMHGTRPMRVYTSIDMRLIVEDLCLKIEEFAKWQADV</sequence>
<gene>
    <name evidence="2" type="ORF">EII34_10740</name>
</gene>